<dbReference type="InterPro" id="IPR032710">
    <property type="entry name" value="NTF2-like_dom_sf"/>
</dbReference>
<dbReference type="SUPFAM" id="SSF54427">
    <property type="entry name" value="NTF2-like"/>
    <property type="match status" value="1"/>
</dbReference>
<name>A0A0B4XJQ3_9GAMM</name>
<dbReference type="InterPro" id="IPR037401">
    <property type="entry name" value="SnoaL-like"/>
</dbReference>
<dbReference type="RefSeq" id="WP_008738354.1">
    <property type="nucleotide sequence ID" value="NZ_CP004387.1"/>
</dbReference>
<dbReference type="Gene3D" id="3.10.450.50">
    <property type="match status" value="1"/>
</dbReference>
<accession>A0A0B4XJQ3</accession>
<protein>
    <recommendedName>
        <fullName evidence="1">SnoaL-like domain-containing protein</fullName>
    </recommendedName>
</protein>
<dbReference type="KEGG" id="apac:S7S_04395"/>
<reference evidence="2 3" key="1">
    <citation type="journal article" date="2012" name="J. Bacteriol.">
        <title>Genome sequence of an alkane-degrading bacterium, Alcanivorax pacificus type strain W11-5, isolated from deep sea sediment.</title>
        <authorList>
            <person name="Lai Q."/>
            <person name="Shao Z."/>
        </authorList>
    </citation>
    <scope>NUCLEOTIDE SEQUENCE [LARGE SCALE GENOMIC DNA]</scope>
    <source>
        <strain evidence="2 3">W11-5</strain>
    </source>
</reference>
<organism evidence="2 3">
    <name type="scientific">Isoalcanivorax pacificus W11-5</name>
    <dbReference type="NCBI Taxonomy" id="391936"/>
    <lineage>
        <taxon>Bacteria</taxon>
        <taxon>Pseudomonadati</taxon>
        <taxon>Pseudomonadota</taxon>
        <taxon>Gammaproteobacteria</taxon>
        <taxon>Oceanospirillales</taxon>
        <taxon>Alcanivoracaceae</taxon>
        <taxon>Isoalcanivorax</taxon>
    </lineage>
</organism>
<evidence type="ECO:0000313" key="2">
    <source>
        <dbReference type="EMBL" id="AJD47301.1"/>
    </source>
</evidence>
<dbReference type="EMBL" id="CP004387">
    <property type="protein sequence ID" value="AJD47301.1"/>
    <property type="molecule type" value="Genomic_DNA"/>
</dbReference>
<evidence type="ECO:0000259" key="1">
    <source>
        <dbReference type="Pfam" id="PF12680"/>
    </source>
</evidence>
<feature type="domain" description="SnoaL-like" evidence="1">
    <location>
        <begin position="11"/>
        <end position="94"/>
    </location>
</feature>
<proteinExistence type="predicted"/>
<dbReference type="OrthoDB" id="13610at2"/>
<dbReference type="Pfam" id="PF12680">
    <property type="entry name" value="SnoaL_2"/>
    <property type="match status" value="1"/>
</dbReference>
<keyword evidence="3" id="KW-1185">Reference proteome</keyword>
<dbReference type="Proteomes" id="UP000006764">
    <property type="component" value="Chromosome"/>
</dbReference>
<evidence type="ECO:0000313" key="3">
    <source>
        <dbReference type="Proteomes" id="UP000006764"/>
    </source>
</evidence>
<dbReference type="HOGENOM" id="CLU_133108_0_0_6"/>
<gene>
    <name evidence="2" type="ORF">S7S_04395</name>
</gene>
<sequence length="117" mass="13334">MITREQAEHFAREWIDAWNSHDLGRILSHYSEDFSMSSPRIVQIADEPSGTLQGKDAVGAYWGKALKLLPNLHFELQDILVGTDSVTLYYHGTSGMAAEVFFFNERHQVCRAYAHYA</sequence>
<dbReference type="AlphaFoldDB" id="A0A0B4XJQ3"/>
<dbReference type="STRING" id="391936.S7S_04395"/>